<dbReference type="PANTHER" id="PTHR10434:SF11">
    <property type="entry name" value="1-ACYL-SN-GLYCEROL-3-PHOSPHATE ACYLTRANSFERASE"/>
    <property type="match status" value="1"/>
</dbReference>
<feature type="domain" description="Phospholipid/glycerol acyltransferase" evidence="4">
    <location>
        <begin position="42"/>
        <end position="176"/>
    </location>
</feature>
<sequence length="202" mass="23682">MIYPQKNKLVSWFFHSYILRIVKTNFHEVKFNEVEVDKGRSVLLLANHLSWWDGFLMYYINHKVFKKRFHVMVIQETVQKVSFFKYLGAFSVTKNSRDMLASLNYAAQLLNDPENMVLIFPQGKLHSNFIDEVNFEKGLSKIMQIAAGKFQTVMAATFIENLQYKKPTVNVYLKSEHDVTDVQSAYQQHYNSAKQQQIKTVV</sequence>
<dbReference type="Proteomes" id="UP000293331">
    <property type="component" value="Unassembled WGS sequence"/>
</dbReference>
<proteinExistence type="predicted"/>
<evidence type="ECO:0000313" key="6">
    <source>
        <dbReference type="Proteomes" id="UP000293331"/>
    </source>
</evidence>
<reference evidence="5 6" key="1">
    <citation type="submission" date="2019-02" db="EMBL/GenBank/DDBJ databases">
        <title>Bacterial novel species Mucilaginibacter sp. 17JY9-4 isolated from soil.</title>
        <authorList>
            <person name="Jung H.-Y."/>
        </authorList>
    </citation>
    <scope>NUCLEOTIDE SEQUENCE [LARGE SCALE GENOMIC DNA]</scope>
    <source>
        <strain evidence="5 6">17JY9-4</strain>
    </source>
</reference>
<dbReference type="CDD" id="cd06551">
    <property type="entry name" value="LPLAT"/>
    <property type="match status" value="1"/>
</dbReference>
<evidence type="ECO:0000259" key="4">
    <source>
        <dbReference type="SMART" id="SM00563"/>
    </source>
</evidence>
<dbReference type="SUPFAM" id="SSF69593">
    <property type="entry name" value="Glycerol-3-phosphate (1)-acyltransferase"/>
    <property type="match status" value="1"/>
</dbReference>
<evidence type="ECO:0000313" key="5">
    <source>
        <dbReference type="EMBL" id="RYU90586.1"/>
    </source>
</evidence>
<evidence type="ECO:0000256" key="1">
    <source>
        <dbReference type="ARBA" id="ARBA00005189"/>
    </source>
</evidence>
<dbReference type="GO" id="GO:0005886">
    <property type="term" value="C:plasma membrane"/>
    <property type="evidence" value="ECO:0007669"/>
    <property type="project" value="TreeGrafter"/>
</dbReference>
<keyword evidence="2 5" id="KW-0808">Transferase</keyword>
<dbReference type="RefSeq" id="WP_129876146.1">
    <property type="nucleotide sequence ID" value="NZ_SEWG01000003.1"/>
</dbReference>
<comment type="pathway">
    <text evidence="1">Lipid metabolism.</text>
</comment>
<name>A0A4Q5LLQ8_9SPHI</name>
<keyword evidence="3 5" id="KW-0012">Acyltransferase</keyword>
<accession>A0A4Q5LLQ8</accession>
<dbReference type="GO" id="GO:0003841">
    <property type="term" value="F:1-acylglycerol-3-phosphate O-acyltransferase activity"/>
    <property type="evidence" value="ECO:0007669"/>
    <property type="project" value="TreeGrafter"/>
</dbReference>
<dbReference type="OrthoDB" id="152799at2"/>
<dbReference type="GO" id="GO:0006654">
    <property type="term" value="P:phosphatidic acid biosynthetic process"/>
    <property type="evidence" value="ECO:0007669"/>
    <property type="project" value="TreeGrafter"/>
</dbReference>
<dbReference type="Pfam" id="PF01553">
    <property type="entry name" value="Acyltransferase"/>
    <property type="match status" value="1"/>
</dbReference>
<evidence type="ECO:0000256" key="3">
    <source>
        <dbReference type="ARBA" id="ARBA00023315"/>
    </source>
</evidence>
<evidence type="ECO:0000256" key="2">
    <source>
        <dbReference type="ARBA" id="ARBA00022679"/>
    </source>
</evidence>
<comment type="caution">
    <text evidence="5">The sequence shown here is derived from an EMBL/GenBank/DDBJ whole genome shotgun (WGS) entry which is preliminary data.</text>
</comment>
<organism evidence="5 6">
    <name type="scientific">Mucilaginibacter terrigena</name>
    <dbReference type="NCBI Taxonomy" id="2492395"/>
    <lineage>
        <taxon>Bacteria</taxon>
        <taxon>Pseudomonadati</taxon>
        <taxon>Bacteroidota</taxon>
        <taxon>Sphingobacteriia</taxon>
        <taxon>Sphingobacteriales</taxon>
        <taxon>Sphingobacteriaceae</taxon>
        <taxon>Mucilaginibacter</taxon>
    </lineage>
</organism>
<gene>
    <name evidence="5" type="ORF">EWM62_08000</name>
</gene>
<keyword evidence="6" id="KW-1185">Reference proteome</keyword>
<dbReference type="EMBL" id="SEWG01000003">
    <property type="protein sequence ID" value="RYU90586.1"/>
    <property type="molecule type" value="Genomic_DNA"/>
</dbReference>
<dbReference type="InterPro" id="IPR002123">
    <property type="entry name" value="Plipid/glycerol_acylTrfase"/>
</dbReference>
<dbReference type="AlphaFoldDB" id="A0A4Q5LLQ8"/>
<protein>
    <submittedName>
        <fullName evidence="5">Glycerol acyltransferase</fullName>
    </submittedName>
</protein>
<dbReference type="SMART" id="SM00563">
    <property type="entry name" value="PlsC"/>
    <property type="match status" value="1"/>
</dbReference>
<dbReference type="PANTHER" id="PTHR10434">
    <property type="entry name" value="1-ACYL-SN-GLYCEROL-3-PHOSPHATE ACYLTRANSFERASE"/>
    <property type="match status" value="1"/>
</dbReference>